<keyword evidence="6" id="KW-0804">Transcription</keyword>
<dbReference type="SUPFAM" id="SSF46894">
    <property type="entry name" value="C-terminal effector domain of the bipartite response regulators"/>
    <property type="match status" value="1"/>
</dbReference>
<protein>
    <recommendedName>
        <fullName evidence="1">Stage 0 sporulation protein A homolog</fullName>
    </recommendedName>
</protein>
<keyword evidence="4" id="KW-0805">Transcription regulation</keyword>
<feature type="domain" description="OmpR/PhoB-type" evidence="11">
    <location>
        <begin position="131"/>
        <end position="232"/>
    </location>
</feature>
<dbReference type="RefSeq" id="WP_103082696.1">
    <property type="nucleotide sequence ID" value="NZ_CP021850.1"/>
</dbReference>
<evidence type="ECO:0000256" key="9">
    <source>
        <dbReference type="PROSITE-ProRule" id="PRU01091"/>
    </source>
</evidence>
<keyword evidence="3" id="KW-0902">Two-component regulatory system</keyword>
<dbReference type="PANTHER" id="PTHR48111">
    <property type="entry name" value="REGULATOR OF RPOS"/>
    <property type="match status" value="1"/>
</dbReference>
<dbReference type="GO" id="GO:0000156">
    <property type="term" value="F:phosphorelay response regulator activity"/>
    <property type="evidence" value="ECO:0007669"/>
    <property type="project" value="TreeGrafter"/>
</dbReference>
<dbReference type="EMBL" id="NIOJ01000053">
    <property type="protein sequence ID" value="PNT96135.1"/>
    <property type="molecule type" value="Genomic_DNA"/>
</dbReference>
<dbReference type="InterPro" id="IPR016032">
    <property type="entry name" value="Sig_transdc_resp-reg_C-effctor"/>
</dbReference>
<dbReference type="OrthoDB" id="9802426at2"/>
<evidence type="ECO:0000256" key="8">
    <source>
        <dbReference type="PROSITE-ProRule" id="PRU00169"/>
    </source>
</evidence>
<gene>
    <name evidence="12" type="ORF">CDQ84_15750</name>
</gene>
<sequence>MSNVPQKILIVDDEMKIVEVVKSYLENSGYSVYEAYNGKEALDKFEKENPALIILDLMLPDMNGEEICKALRKKSRVPIIMLTAKVEEEDVLKGLNIGADDYVTKPFSPRQLVARVEAVLRRVSDALIPLSSFITLNNDELVIDTLKYEVKRYGEAINLTPNEYKLLLTMVKYPDKTFTREELIYMAWGEDYDGYDRTIDTHIKNIRQKIESDPKNPKYILTVHGIGYRFGGE</sequence>
<feature type="DNA-binding region" description="OmpR/PhoB-type" evidence="9">
    <location>
        <begin position="131"/>
        <end position="232"/>
    </location>
</feature>
<dbReference type="AlphaFoldDB" id="A0A2K2F8W5"/>
<dbReference type="Proteomes" id="UP000236151">
    <property type="component" value="Unassembled WGS sequence"/>
</dbReference>
<dbReference type="SUPFAM" id="SSF52172">
    <property type="entry name" value="CheY-like"/>
    <property type="match status" value="1"/>
</dbReference>
<feature type="domain" description="Response regulatory" evidence="10">
    <location>
        <begin position="7"/>
        <end position="120"/>
    </location>
</feature>
<dbReference type="Pfam" id="PF00486">
    <property type="entry name" value="Trans_reg_C"/>
    <property type="match status" value="1"/>
</dbReference>
<dbReference type="FunFam" id="1.10.10.10:FF:000018">
    <property type="entry name" value="DNA-binding response regulator ResD"/>
    <property type="match status" value="1"/>
</dbReference>
<dbReference type="CDD" id="cd00383">
    <property type="entry name" value="trans_reg_C"/>
    <property type="match status" value="1"/>
</dbReference>
<dbReference type="Gene3D" id="6.10.250.690">
    <property type="match status" value="1"/>
</dbReference>
<dbReference type="PROSITE" id="PS51755">
    <property type="entry name" value="OMPR_PHOB"/>
    <property type="match status" value="1"/>
</dbReference>
<dbReference type="InterPro" id="IPR036388">
    <property type="entry name" value="WH-like_DNA-bd_sf"/>
</dbReference>
<dbReference type="Pfam" id="PF00072">
    <property type="entry name" value="Response_reg"/>
    <property type="match status" value="1"/>
</dbReference>
<name>A0A2K2F8W5_9CLOT</name>
<evidence type="ECO:0000259" key="11">
    <source>
        <dbReference type="PROSITE" id="PS51755"/>
    </source>
</evidence>
<evidence type="ECO:0000256" key="5">
    <source>
        <dbReference type="ARBA" id="ARBA00023125"/>
    </source>
</evidence>
<keyword evidence="5 9" id="KW-0238">DNA-binding</keyword>
<evidence type="ECO:0000256" key="1">
    <source>
        <dbReference type="ARBA" id="ARBA00018672"/>
    </source>
</evidence>
<dbReference type="Gene3D" id="3.40.50.2300">
    <property type="match status" value="1"/>
</dbReference>
<dbReference type="KEGG" id="cthd:CDO33_13635"/>
<dbReference type="FunFam" id="3.40.50.2300:FF:000001">
    <property type="entry name" value="DNA-binding response regulator PhoB"/>
    <property type="match status" value="1"/>
</dbReference>
<dbReference type="InterPro" id="IPR001867">
    <property type="entry name" value="OmpR/PhoB-type_DNA-bd"/>
</dbReference>
<dbReference type="InterPro" id="IPR001789">
    <property type="entry name" value="Sig_transdc_resp-reg_receiver"/>
</dbReference>
<proteinExistence type="predicted"/>
<dbReference type="InterPro" id="IPR039420">
    <property type="entry name" value="WalR-like"/>
</dbReference>
<evidence type="ECO:0000313" key="13">
    <source>
        <dbReference type="Proteomes" id="UP000236151"/>
    </source>
</evidence>
<dbReference type="PANTHER" id="PTHR48111:SF73">
    <property type="entry name" value="ALKALINE PHOSPHATASE SYNTHESIS TRANSCRIPTIONAL REGULATORY PROTEIN PHOP"/>
    <property type="match status" value="1"/>
</dbReference>
<evidence type="ECO:0000256" key="2">
    <source>
        <dbReference type="ARBA" id="ARBA00022553"/>
    </source>
</evidence>
<dbReference type="InterPro" id="IPR011006">
    <property type="entry name" value="CheY-like_superfamily"/>
</dbReference>
<comment type="caution">
    <text evidence="12">The sequence shown here is derived from an EMBL/GenBank/DDBJ whole genome shotgun (WGS) entry which is preliminary data.</text>
</comment>
<dbReference type="SMART" id="SM00448">
    <property type="entry name" value="REC"/>
    <property type="match status" value="1"/>
</dbReference>
<dbReference type="PROSITE" id="PS50110">
    <property type="entry name" value="RESPONSE_REGULATORY"/>
    <property type="match status" value="1"/>
</dbReference>
<evidence type="ECO:0000256" key="3">
    <source>
        <dbReference type="ARBA" id="ARBA00023012"/>
    </source>
</evidence>
<dbReference type="SMART" id="SM00862">
    <property type="entry name" value="Trans_reg_C"/>
    <property type="match status" value="1"/>
</dbReference>
<keyword evidence="13" id="KW-1185">Reference proteome</keyword>
<evidence type="ECO:0000256" key="7">
    <source>
        <dbReference type="ARBA" id="ARBA00024867"/>
    </source>
</evidence>
<feature type="modified residue" description="4-aspartylphosphate" evidence="8">
    <location>
        <position position="56"/>
    </location>
</feature>
<evidence type="ECO:0000256" key="6">
    <source>
        <dbReference type="ARBA" id="ARBA00023163"/>
    </source>
</evidence>
<dbReference type="Gene3D" id="1.10.10.10">
    <property type="entry name" value="Winged helix-like DNA-binding domain superfamily/Winged helix DNA-binding domain"/>
    <property type="match status" value="1"/>
</dbReference>
<evidence type="ECO:0000256" key="4">
    <source>
        <dbReference type="ARBA" id="ARBA00023015"/>
    </source>
</evidence>
<keyword evidence="2 8" id="KW-0597">Phosphoprotein</keyword>
<dbReference type="GO" id="GO:0000976">
    <property type="term" value="F:transcription cis-regulatory region binding"/>
    <property type="evidence" value="ECO:0007669"/>
    <property type="project" value="TreeGrafter"/>
</dbReference>
<dbReference type="GO" id="GO:0006355">
    <property type="term" value="P:regulation of DNA-templated transcription"/>
    <property type="evidence" value="ECO:0007669"/>
    <property type="project" value="InterPro"/>
</dbReference>
<dbReference type="GO" id="GO:0005829">
    <property type="term" value="C:cytosol"/>
    <property type="evidence" value="ECO:0007669"/>
    <property type="project" value="TreeGrafter"/>
</dbReference>
<reference evidence="12 13" key="1">
    <citation type="submission" date="2017-06" db="EMBL/GenBank/DDBJ databases">
        <title>Investigating the central metabolism of Clostridium thermosuccinogenes.</title>
        <authorList>
            <person name="Koendjbiharie J.G."/>
            <person name="van Kranenburg R."/>
        </authorList>
    </citation>
    <scope>NUCLEOTIDE SEQUENCE [LARGE SCALE GENOMIC DNA]</scope>
    <source>
        <strain evidence="12 13">DSM 5806</strain>
    </source>
</reference>
<evidence type="ECO:0000313" key="12">
    <source>
        <dbReference type="EMBL" id="PNT96135.1"/>
    </source>
</evidence>
<organism evidence="12 13">
    <name type="scientific">Clostridium thermosuccinogenes</name>
    <dbReference type="NCBI Taxonomy" id="84032"/>
    <lineage>
        <taxon>Bacteria</taxon>
        <taxon>Bacillati</taxon>
        <taxon>Bacillota</taxon>
        <taxon>Clostridia</taxon>
        <taxon>Eubacteriales</taxon>
        <taxon>Clostridiaceae</taxon>
        <taxon>Clostridium</taxon>
    </lineage>
</organism>
<evidence type="ECO:0000259" key="10">
    <source>
        <dbReference type="PROSITE" id="PS50110"/>
    </source>
</evidence>
<dbReference type="GO" id="GO:0032993">
    <property type="term" value="C:protein-DNA complex"/>
    <property type="evidence" value="ECO:0007669"/>
    <property type="project" value="TreeGrafter"/>
</dbReference>
<comment type="function">
    <text evidence="7">May play the central regulatory role in sporulation. It may be an element of the effector pathway responsible for the activation of sporulation genes in response to nutritional stress. Spo0A may act in concert with spo0H (a sigma factor) to control the expression of some genes that are critical to the sporulation process.</text>
</comment>
<dbReference type="CDD" id="cd17574">
    <property type="entry name" value="REC_OmpR"/>
    <property type="match status" value="1"/>
</dbReference>
<accession>A0A2K2F8W5</accession>